<evidence type="ECO:0000313" key="2">
    <source>
        <dbReference type="EMBL" id="KAL1835123.1"/>
    </source>
</evidence>
<keyword evidence="1" id="KW-0732">Signal</keyword>
<evidence type="ECO:0000313" key="3">
    <source>
        <dbReference type="Proteomes" id="UP001586593"/>
    </source>
</evidence>
<dbReference type="EMBL" id="JAZHXJ010003497">
    <property type="protein sequence ID" value="KAL1835123.1"/>
    <property type="molecule type" value="Genomic_DNA"/>
</dbReference>
<evidence type="ECO:0000256" key="1">
    <source>
        <dbReference type="SAM" id="SignalP"/>
    </source>
</evidence>
<gene>
    <name evidence="2" type="ORF">VTK73DRAFT_6203</name>
</gene>
<dbReference type="Proteomes" id="UP001586593">
    <property type="component" value="Unassembled WGS sequence"/>
</dbReference>
<reference evidence="2 3" key="1">
    <citation type="journal article" date="2024" name="Commun. Biol.">
        <title>Comparative genomic analysis of thermophilic fungi reveals convergent evolutionary adaptations and gene losses.</title>
        <authorList>
            <person name="Steindorff A.S."/>
            <person name="Aguilar-Pontes M.V."/>
            <person name="Robinson A.J."/>
            <person name="Andreopoulos B."/>
            <person name="LaButti K."/>
            <person name="Kuo A."/>
            <person name="Mondo S."/>
            <person name="Riley R."/>
            <person name="Otillar R."/>
            <person name="Haridas S."/>
            <person name="Lipzen A."/>
            <person name="Grimwood J."/>
            <person name="Schmutz J."/>
            <person name="Clum A."/>
            <person name="Reid I.D."/>
            <person name="Moisan M.C."/>
            <person name="Butler G."/>
            <person name="Nguyen T.T.M."/>
            <person name="Dewar K."/>
            <person name="Conant G."/>
            <person name="Drula E."/>
            <person name="Henrissat B."/>
            <person name="Hansel C."/>
            <person name="Singer S."/>
            <person name="Hutchinson M.I."/>
            <person name="de Vries R.P."/>
            <person name="Natvig D.O."/>
            <person name="Powell A.J."/>
            <person name="Tsang A."/>
            <person name="Grigoriev I.V."/>
        </authorList>
    </citation>
    <scope>NUCLEOTIDE SEQUENCE [LARGE SCALE GENOMIC DNA]</scope>
    <source>
        <strain evidence="2 3">ATCC 24622</strain>
    </source>
</reference>
<keyword evidence="3" id="KW-1185">Reference proteome</keyword>
<feature type="chain" id="PRO_5046145732" description="Secreted protein" evidence="1">
    <location>
        <begin position="24"/>
        <end position="72"/>
    </location>
</feature>
<feature type="signal peptide" evidence="1">
    <location>
        <begin position="1"/>
        <end position="23"/>
    </location>
</feature>
<comment type="caution">
    <text evidence="2">The sequence shown here is derived from an EMBL/GenBank/DDBJ whole genome shotgun (WGS) entry which is preliminary data.</text>
</comment>
<organism evidence="2 3">
    <name type="scientific">Phialemonium thermophilum</name>
    <dbReference type="NCBI Taxonomy" id="223376"/>
    <lineage>
        <taxon>Eukaryota</taxon>
        <taxon>Fungi</taxon>
        <taxon>Dikarya</taxon>
        <taxon>Ascomycota</taxon>
        <taxon>Pezizomycotina</taxon>
        <taxon>Sordariomycetes</taxon>
        <taxon>Sordariomycetidae</taxon>
        <taxon>Cephalothecales</taxon>
        <taxon>Cephalothecaceae</taxon>
        <taxon>Phialemonium</taxon>
    </lineage>
</organism>
<sequence>MDLIVVSALAGLFALVGWPRRRAKCFDGFRFCLLSTSLRRILRVLIDPYAFVVHRFSAQAKCRNQKVYIVSS</sequence>
<name>A0ABR3UZU9_9PEZI</name>
<proteinExistence type="predicted"/>
<protein>
    <recommendedName>
        <fullName evidence="4">Secreted protein</fullName>
    </recommendedName>
</protein>
<accession>A0ABR3UZU9</accession>
<evidence type="ECO:0008006" key="4">
    <source>
        <dbReference type="Google" id="ProtNLM"/>
    </source>
</evidence>